<organism evidence="1 2">
    <name type="scientific">Pseudomonas anguilliseptica</name>
    <dbReference type="NCBI Taxonomy" id="53406"/>
    <lineage>
        <taxon>Bacteria</taxon>
        <taxon>Pseudomonadati</taxon>
        <taxon>Pseudomonadota</taxon>
        <taxon>Gammaproteobacteria</taxon>
        <taxon>Pseudomonadales</taxon>
        <taxon>Pseudomonadaceae</taxon>
        <taxon>Pseudomonas</taxon>
    </lineage>
</organism>
<dbReference type="Proteomes" id="UP000242849">
    <property type="component" value="Unassembled WGS sequence"/>
</dbReference>
<evidence type="ECO:0000313" key="1">
    <source>
        <dbReference type="EMBL" id="SEE16363.1"/>
    </source>
</evidence>
<gene>
    <name evidence="1" type="ORF">SAMN05421553_4176</name>
</gene>
<dbReference type="EMBL" id="FNSC01000001">
    <property type="protein sequence ID" value="SEE16363.1"/>
    <property type="molecule type" value="Genomic_DNA"/>
</dbReference>
<name>A0A1H5GKS0_PSEAG</name>
<dbReference type="InterPro" id="IPR024510">
    <property type="entry name" value="DUF2589"/>
</dbReference>
<evidence type="ECO:0000313" key="2">
    <source>
        <dbReference type="Proteomes" id="UP000242849"/>
    </source>
</evidence>
<proteinExistence type="predicted"/>
<dbReference type="AlphaFoldDB" id="A0A1H5GKS0"/>
<sequence>MALFSNKKEPMSASDLSHITRGLHQAAAATHNLVAQQYIKLFDQFFDYNPDDLGTPMKAKMVEVGLDEQHTMNIPLIALVAPRGLGLESMKVDLSVKMHGTELEKASHALENGELHSERFFVTFGREKRQGQERDPDEITISMEFKACEPPEAVHRLIEEYTNLISPIRMAKPSPAVIESEPAAPQPGTP</sequence>
<accession>A0A1H5GKS0</accession>
<evidence type="ECO:0008006" key="3">
    <source>
        <dbReference type="Google" id="ProtNLM"/>
    </source>
</evidence>
<protein>
    <recommendedName>
        <fullName evidence="3">DUF2589 domain-containing protein</fullName>
    </recommendedName>
</protein>
<dbReference type="RefSeq" id="WP_090386529.1">
    <property type="nucleotide sequence ID" value="NZ_CP156749.1"/>
</dbReference>
<dbReference type="Pfam" id="PF11655">
    <property type="entry name" value="DUF2589"/>
    <property type="match status" value="1"/>
</dbReference>
<dbReference type="STRING" id="53406.SAMN05421553_4176"/>
<dbReference type="OrthoDB" id="6566323at2"/>
<keyword evidence="2" id="KW-1185">Reference proteome</keyword>
<reference evidence="2" key="1">
    <citation type="submission" date="2016-10" db="EMBL/GenBank/DDBJ databases">
        <authorList>
            <person name="Varghese N."/>
            <person name="Submissions S."/>
        </authorList>
    </citation>
    <scope>NUCLEOTIDE SEQUENCE [LARGE SCALE GENOMIC DNA]</scope>
    <source>
        <strain evidence="2">DSM 12111</strain>
    </source>
</reference>